<feature type="compositionally biased region" description="Polar residues" evidence="1">
    <location>
        <begin position="30"/>
        <end position="44"/>
    </location>
</feature>
<organism evidence="2 3">
    <name type="scientific">Prorocentrum cordatum</name>
    <dbReference type="NCBI Taxonomy" id="2364126"/>
    <lineage>
        <taxon>Eukaryota</taxon>
        <taxon>Sar</taxon>
        <taxon>Alveolata</taxon>
        <taxon>Dinophyceae</taxon>
        <taxon>Prorocentrales</taxon>
        <taxon>Prorocentraceae</taxon>
        <taxon>Prorocentrum</taxon>
    </lineage>
</organism>
<proteinExistence type="predicted"/>
<feature type="region of interest" description="Disordered" evidence="1">
    <location>
        <begin position="1"/>
        <end position="106"/>
    </location>
</feature>
<feature type="non-terminal residue" evidence="2">
    <location>
        <position position="1"/>
    </location>
</feature>
<evidence type="ECO:0000256" key="1">
    <source>
        <dbReference type="SAM" id="MobiDB-lite"/>
    </source>
</evidence>
<name>A0ABN9RJN2_9DINO</name>
<feature type="non-terminal residue" evidence="2">
    <location>
        <position position="106"/>
    </location>
</feature>
<protein>
    <submittedName>
        <fullName evidence="2">Uncharacterized protein</fullName>
    </submittedName>
</protein>
<keyword evidence="3" id="KW-1185">Reference proteome</keyword>
<evidence type="ECO:0000313" key="2">
    <source>
        <dbReference type="EMBL" id="CAK0818423.1"/>
    </source>
</evidence>
<gene>
    <name evidence="2" type="ORF">PCOR1329_LOCUS20711</name>
</gene>
<dbReference type="Proteomes" id="UP001189429">
    <property type="component" value="Unassembled WGS sequence"/>
</dbReference>
<dbReference type="EMBL" id="CAUYUJ010006722">
    <property type="protein sequence ID" value="CAK0818423.1"/>
    <property type="molecule type" value="Genomic_DNA"/>
</dbReference>
<evidence type="ECO:0000313" key="3">
    <source>
        <dbReference type="Proteomes" id="UP001189429"/>
    </source>
</evidence>
<reference evidence="2" key="1">
    <citation type="submission" date="2023-10" db="EMBL/GenBank/DDBJ databases">
        <authorList>
            <person name="Chen Y."/>
            <person name="Shah S."/>
            <person name="Dougan E. K."/>
            <person name="Thang M."/>
            <person name="Chan C."/>
        </authorList>
    </citation>
    <scope>NUCLEOTIDE SEQUENCE [LARGE SCALE GENOMIC DNA]</scope>
</reference>
<accession>A0ABN9RJN2</accession>
<comment type="caution">
    <text evidence="2">The sequence shown here is derived from an EMBL/GenBank/DDBJ whole genome shotgun (WGS) entry which is preliminary data.</text>
</comment>
<sequence length="106" mass="11706">EIFPSSHRQLRPLSDFSPRFARSQPKGPETPSQEEFNLDSTASELDSPPTKRTKITKKTSSQSCSPQCTPMAPVGLDATDVETLPYPKEGENEDEAEVVRMPEVSV</sequence>